<evidence type="ECO:0008006" key="3">
    <source>
        <dbReference type="Google" id="ProtNLM"/>
    </source>
</evidence>
<reference evidence="1 2" key="1">
    <citation type="submission" date="2024-04" db="EMBL/GenBank/DDBJ databases">
        <title>Human intestinal bacterial collection.</title>
        <authorList>
            <person name="Pauvert C."/>
            <person name="Hitch T.C.A."/>
            <person name="Clavel T."/>
        </authorList>
    </citation>
    <scope>NUCLEOTIDE SEQUENCE [LARGE SCALE GENOMIC DNA]</scope>
    <source>
        <strain evidence="1 2">CLA-AA-H145</strain>
    </source>
</reference>
<keyword evidence="2" id="KW-1185">Reference proteome</keyword>
<dbReference type="RefSeq" id="WP_215760955.1">
    <property type="nucleotide sequence ID" value="NZ_JAHKBE010000110.1"/>
</dbReference>
<sequence length="154" mass="17712">MKDTYYDHLGVDKKPASVDAVCVGDQHEHFCFVELKGWKNYMAHRSQQKKNVEETAADYNLVGKLRDSQRLCMELTSNPDLFANMPIVFLLVTDIDVNENGLEWFADRLTDLATSSSSIYSECISNSRKTLDSEIHIQHDYICCKDFDKHLKTI</sequence>
<gene>
    <name evidence="1" type="ORF">AAAT34_12585</name>
</gene>
<proteinExistence type="predicted"/>
<evidence type="ECO:0000313" key="2">
    <source>
        <dbReference type="Proteomes" id="UP001487296"/>
    </source>
</evidence>
<organism evidence="1 2">
    <name type="scientific">Hallella faecis</name>
    <dbReference type="NCBI Taxonomy" id="2841596"/>
    <lineage>
        <taxon>Bacteria</taxon>
        <taxon>Pseudomonadati</taxon>
        <taxon>Bacteroidota</taxon>
        <taxon>Bacteroidia</taxon>
        <taxon>Bacteroidales</taxon>
        <taxon>Prevotellaceae</taxon>
        <taxon>Hallella</taxon>
    </lineage>
</organism>
<evidence type="ECO:0000313" key="1">
    <source>
        <dbReference type="EMBL" id="MEQ2487870.1"/>
    </source>
</evidence>
<dbReference type="EMBL" id="JBBNFP010000106">
    <property type="protein sequence ID" value="MEQ2487870.1"/>
    <property type="molecule type" value="Genomic_DNA"/>
</dbReference>
<protein>
    <recommendedName>
        <fullName evidence="3">NERD domain-containing protein</fullName>
    </recommendedName>
</protein>
<accession>A0ABV1FU30</accession>
<dbReference type="Proteomes" id="UP001487296">
    <property type="component" value="Unassembled WGS sequence"/>
</dbReference>
<comment type="caution">
    <text evidence="1">The sequence shown here is derived from an EMBL/GenBank/DDBJ whole genome shotgun (WGS) entry which is preliminary data.</text>
</comment>
<name>A0ABV1FU30_9BACT</name>